<dbReference type="InterPro" id="IPR004821">
    <property type="entry name" value="Cyt_trans-like"/>
</dbReference>
<evidence type="ECO:0000256" key="3">
    <source>
        <dbReference type="ARBA" id="ARBA00022642"/>
    </source>
</evidence>
<gene>
    <name evidence="10 12" type="primary">nadD</name>
    <name evidence="12" type="ORF">OW255_11005</name>
</gene>
<reference evidence="12" key="1">
    <citation type="submission" date="2022-11" db="EMBL/GenBank/DDBJ databases">
        <title>Lacrimispora xylanolytica sy1, complete genome.</title>
        <authorList>
            <person name="Choi S."/>
        </authorList>
    </citation>
    <scope>NUCLEOTIDE SEQUENCE</scope>
    <source>
        <strain evidence="12">Sy1</strain>
    </source>
</reference>
<dbReference type="Pfam" id="PF01467">
    <property type="entry name" value="CTP_transf_like"/>
    <property type="match status" value="1"/>
</dbReference>
<sequence length="205" mass="23751">MGKIGIMGGTFDPIHNGHLMLGEQAYDEYRLDEVWFMPSGHPPHKKRRQVTEPKHRLAMTAAAVKYHPGFSCSDFEVVREGNTYTAQTLKLLLEAYPEHTYYFIVGADSLYEIEKWYEPELVLKLAVILAAPREYEVKERSLDEQIDYLCRKYDADIRMLHCKEMDISSAELRNMVSNGESIDPYVPEVVNKYIQDHGLYQEIEA</sequence>
<comment type="pathway">
    <text evidence="2 10">Cofactor biosynthesis; NAD(+) biosynthesis; deamido-NAD(+) from nicotinate D-ribonucleotide: step 1/1.</text>
</comment>
<evidence type="ECO:0000256" key="1">
    <source>
        <dbReference type="ARBA" id="ARBA00002324"/>
    </source>
</evidence>
<dbReference type="PANTHER" id="PTHR39321">
    <property type="entry name" value="NICOTINATE-NUCLEOTIDE ADENYLYLTRANSFERASE-RELATED"/>
    <property type="match status" value="1"/>
</dbReference>
<evidence type="ECO:0000256" key="4">
    <source>
        <dbReference type="ARBA" id="ARBA00022679"/>
    </source>
</evidence>
<dbReference type="SUPFAM" id="SSF52374">
    <property type="entry name" value="Nucleotidylyl transferase"/>
    <property type="match status" value="1"/>
</dbReference>
<evidence type="ECO:0000256" key="7">
    <source>
        <dbReference type="ARBA" id="ARBA00022840"/>
    </source>
</evidence>
<keyword evidence="8 10" id="KW-0520">NAD</keyword>
<evidence type="ECO:0000313" key="13">
    <source>
        <dbReference type="Proteomes" id="UP001163115"/>
    </source>
</evidence>
<dbReference type="Gene3D" id="3.40.50.620">
    <property type="entry name" value="HUPs"/>
    <property type="match status" value="1"/>
</dbReference>
<feature type="domain" description="Cytidyltransferase-like" evidence="11">
    <location>
        <begin position="6"/>
        <end position="174"/>
    </location>
</feature>
<accession>A0ABY7A6J6</accession>
<dbReference type="RefSeq" id="WP_268114131.1">
    <property type="nucleotide sequence ID" value="NZ_CP113524.1"/>
</dbReference>
<keyword evidence="4 10" id="KW-0808">Transferase</keyword>
<keyword evidence="5 10" id="KW-0548">Nucleotidyltransferase</keyword>
<comment type="similarity">
    <text evidence="10">Belongs to the NadD family.</text>
</comment>
<keyword evidence="13" id="KW-1185">Reference proteome</keyword>
<evidence type="ECO:0000256" key="8">
    <source>
        <dbReference type="ARBA" id="ARBA00023027"/>
    </source>
</evidence>
<keyword evidence="3 10" id="KW-0662">Pyridine nucleotide biosynthesis</keyword>
<comment type="function">
    <text evidence="1 10">Catalyzes the reversible adenylation of nicotinate mononucleotide (NaMN) to nicotinic acid adenine dinucleotide (NaAD).</text>
</comment>
<comment type="catalytic activity">
    <reaction evidence="9 10">
        <text>nicotinate beta-D-ribonucleotide + ATP + H(+) = deamido-NAD(+) + diphosphate</text>
        <dbReference type="Rhea" id="RHEA:22860"/>
        <dbReference type="ChEBI" id="CHEBI:15378"/>
        <dbReference type="ChEBI" id="CHEBI:30616"/>
        <dbReference type="ChEBI" id="CHEBI:33019"/>
        <dbReference type="ChEBI" id="CHEBI:57502"/>
        <dbReference type="ChEBI" id="CHEBI:58437"/>
        <dbReference type="EC" id="2.7.7.18"/>
    </reaction>
</comment>
<evidence type="ECO:0000256" key="10">
    <source>
        <dbReference type="HAMAP-Rule" id="MF_00244"/>
    </source>
</evidence>
<keyword evidence="7 10" id="KW-0067">ATP-binding</keyword>
<evidence type="ECO:0000256" key="2">
    <source>
        <dbReference type="ARBA" id="ARBA00005019"/>
    </source>
</evidence>
<dbReference type="GO" id="GO:0004515">
    <property type="term" value="F:nicotinate-nucleotide adenylyltransferase activity"/>
    <property type="evidence" value="ECO:0007669"/>
    <property type="project" value="UniProtKB-EC"/>
</dbReference>
<evidence type="ECO:0000259" key="11">
    <source>
        <dbReference type="Pfam" id="PF01467"/>
    </source>
</evidence>
<organism evidence="12 13">
    <name type="scientific">Lacrimispora xylanolytica</name>
    <dbReference type="NCBI Taxonomy" id="29375"/>
    <lineage>
        <taxon>Bacteria</taxon>
        <taxon>Bacillati</taxon>
        <taxon>Bacillota</taxon>
        <taxon>Clostridia</taxon>
        <taxon>Lachnospirales</taxon>
        <taxon>Lachnospiraceae</taxon>
        <taxon>Lacrimispora</taxon>
    </lineage>
</organism>
<dbReference type="CDD" id="cd02165">
    <property type="entry name" value="NMNAT"/>
    <property type="match status" value="1"/>
</dbReference>
<dbReference type="EMBL" id="CP113524">
    <property type="protein sequence ID" value="WAJ22112.1"/>
    <property type="molecule type" value="Genomic_DNA"/>
</dbReference>
<dbReference type="NCBIfam" id="TIGR00482">
    <property type="entry name" value="nicotinate (nicotinamide) nucleotide adenylyltransferase"/>
    <property type="match status" value="1"/>
</dbReference>
<dbReference type="EC" id="2.7.7.18" evidence="10"/>
<dbReference type="NCBIfam" id="TIGR00125">
    <property type="entry name" value="cyt_tran_rel"/>
    <property type="match status" value="1"/>
</dbReference>
<dbReference type="InterPro" id="IPR014729">
    <property type="entry name" value="Rossmann-like_a/b/a_fold"/>
</dbReference>
<evidence type="ECO:0000313" key="12">
    <source>
        <dbReference type="EMBL" id="WAJ22112.1"/>
    </source>
</evidence>
<dbReference type="PANTHER" id="PTHR39321:SF3">
    <property type="entry name" value="PHOSPHOPANTETHEINE ADENYLYLTRANSFERASE"/>
    <property type="match status" value="1"/>
</dbReference>
<evidence type="ECO:0000256" key="5">
    <source>
        <dbReference type="ARBA" id="ARBA00022695"/>
    </source>
</evidence>
<proteinExistence type="inferred from homology"/>
<dbReference type="InterPro" id="IPR005248">
    <property type="entry name" value="NadD/NMNAT"/>
</dbReference>
<dbReference type="HAMAP" id="MF_00244">
    <property type="entry name" value="NaMN_adenylyltr"/>
    <property type="match status" value="1"/>
</dbReference>
<name>A0ABY7A6J6_9FIRM</name>
<evidence type="ECO:0000256" key="6">
    <source>
        <dbReference type="ARBA" id="ARBA00022741"/>
    </source>
</evidence>
<dbReference type="Proteomes" id="UP001163115">
    <property type="component" value="Chromosome"/>
</dbReference>
<evidence type="ECO:0000256" key="9">
    <source>
        <dbReference type="ARBA" id="ARBA00048721"/>
    </source>
</evidence>
<protein>
    <recommendedName>
        <fullName evidence="10">Probable nicotinate-nucleotide adenylyltransferase</fullName>
        <ecNumber evidence="10">2.7.7.18</ecNumber>
    </recommendedName>
    <alternativeName>
        <fullName evidence="10">Deamido-NAD(+) diphosphorylase</fullName>
    </alternativeName>
    <alternativeName>
        <fullName evidence="10">Deamido-NAD(+) pyrophosphorylase</fullName>
    </alternativeName>
    <alternativeName>
        <fullName evidence="10">Nicotinate mononucleotide adenylyltransferase</fullName>
        <shortName evidence="10">NaMN adenylyltransferase</shortName>
    </alternativeName>
</protein>
<dbReference type="NCBIfam" id="NF000840">
    <property type="entry name" value="PRK00071.1-3"/>
    <property type="match status" value="1"/>
</dbReference>
<keyword evidence="6 10" id="KW-0547">Nucleotide-binding</keyword>